<evidence type="ECO:0000313" key="5">
    <source>
        <dbReference type="EMBL" id="SIQ70985.1"/>
    </source>
</evidence>
<dbReference type="PANTHER" id="PTHR43391:SF14">
    <property type="entry name" value="DEHYDROGENASE_REDUCTASE SDR FAMILY PROTEIN 7-LIKE"/>
    <property type="match status" value="1"/>
</dbReference>
<gene>
    <name evidence="6" type="primary">fabG_7</name>
    <name evidence="6" type="ORF">NCTC13560_03940</name>
    <name evidence="5" type="ORF">SAMN05421682_107209</name>
</gene>
<protein>
    <submittedName>
        <fullName evidence="6">3-oxoacyl-[acyl-carrier-protein] reductase FabG</fullName>
        <ecNumber evidence="6">1.1.1.100</ecNumber>
    </submittedName>
    <submittedName>
        <fullName evidence="5">Short-chain dehydrogenase</fullName>
    </submittedName>
</protein>
<evidence type="ECO:0000256" key="2">
    <source>
        <dbReference type="ARBA" id="ARBA00022857"/>
    </source>
</evidence>
<dbReference type="InterPro" id="IPR036291">
    <property type="entry name" value="NAD(P)-bd_dom_sf"/>
</dbReference>
<dbReference type="KEGG" id="cil:EG358_16965"/>
<feature type="transmembrane region" description="Helical" evidence="4">
    <location>
        <begin position="214"/>
        <end position="231"/>
    </location>
</feature>
<comment type="similarity">
    <text evidence="1">Belongs to the short-chain dehydrogenases/reductases (SDR) family.</text>
</comment>
<evidence type="ECO:0000313" key="8">
    <source>
        <dbReference type="Proteomes" id="UP000255231"/>
    </source>
</evidence>
<dbReference type="SUPFAM" id="SSF51735">
    <property type="entry name" value="NAD(P)-binding Rossmann-fold domains"/>
    <property type="match status" value="1"/>
</dbReference>
<dbReference type="OrthoDB" id="335726at2"/>
<evidence type="ECO:0000256" key="3">
    <source>
        <dbReference type="ARBA" id="ARBA00023002"/>
    </source>
</evidence>
<keyword evidence="7" id="KW-1185">Reference proteome</keyword>
<name>A0A381JTE8_9FLAO</name>
<keyword evidence="3 6" id="KW-0560">Oxidoreductase</keyword>
<organism evidence="6 8">
    <name type="scientific">Chryseobacterium indoltheticum</name>
    <dbReference type="NCBI Taxonomy" id="254"/>
    <lineage>
        <taxon>Bacteria</taxon>
        <taxon>Pseudomonadati</taxon>
        <taxon>Bacteroidota</taxon>
        <taxon>Flavobacteriia</taxon>
        <taxon>Flavobacteriales</taxon>
        <taxon>Weeksellaceae</taxon>
        <taxon>Chryseobacterium group</taxon>
        <taxon>Chryseobacterium</taxon>
    </lineage>
</organism>
<dbReference type="GO" id="GO:0004316">
    <property type="term" value="F:3-oxoacyl-[acyl-carrier-protein] reductase (NADPH) activity"/>
    <property type="evidence" value="ECO:0007669"/>
    <property type="project" value="UniProtKB-EC"/>
</dbReference>
<reference evidence="6 8" key="2">
    <citation type="submission" date="2018-06" db="EMBL/GenBank/DDBJ databases">
        <authorList>
            <consortium name="Pathogen Informatics"/>
            <person name="Doyle S."/>
        </authorList>
    </citation>
    <scope>NUCLEOTIDE SEQUENCE [LARGE SCALE GENOMIC DNA]</scope>
    <source>
        <strain evidence="6 8">NCTC13560</strain>
    </source>
</reference>
<evidence type="ECO:0000313" key="6">
    <source>
        <dbReference type="EMBL" id="SUY53978.1"/>
    </source>
</evidence>
<sequence length="241" mass="27262">MIVLGSTSEVAQAFVEKALQEGEKYERIYLFTSNKEATERFAKHIDVKFLQQSEIIELDLTKDINYFDFDHVNSNVLFCATGYLGESTEDGLYDNKNTERIIDINYSKLVPVMNYFAQKFESKRSGTIIGLSSVAGDRGRQSNFIYGSAKAAFTAYLSGLRNYLFGKKVHVLTVKPGFMATKMTEGLPLNPKLTATPKQAAECIYSAFKKQKNVAYVLPIWGVIMLIIRNIPEFIFKKLKL</sequence>
<dbReference type="PRINTS" id="PR00081">
    <property type="entry name" value="GDHRDH"/>
</dbReference>
<dbReference type="InterPro" id="IPR002347">
    <property type="entry name" value="SDR_fam"/>
</dbReference>
<dbReference type="EC" id="1.1.1.100" evidence="6"/>
<dbReference type="Proteomes" id="UP000185725">
    <property type="component" value="Unassembled WGS sequence"/>
</dbReference>
<dbReference type="RefSeq" id="WP_076561134.1">
    <property type="nucleotide sequence ID" value="NZ_CP033929.1"/>
</dbReference>
<keyword evidence="4" id="KW-1133">Transmembrane helix</keyword>
<dbReference type="Proteomes" id="UP000255231">
    <property type="component" value="Unassembled WGS sequence"/>
</dbReference>
<keyword evidence="4" id="KW-0472">Membrane</keyword>
<keyword evidence="4" id="KW-0812">Transmembrane</keyword>
<dbReference type="EMBL" id="UFVS01000003">
    <property type="protein sequence ID" value="SUY53978.1"/>
    <property type="molecule type" value="Genomic_DNA"/>
</dbReference>
<evidence type="ECO:0000313" key="7">
    <source>
        <dbReference type="Proteomes" id="UP000185725"/>
    </source>
</evidence>
<dbReference type="GeneID" id="303675395"/>
<dbReference type="AlphaFoldDB" id="A0A381JTE8"/>
<evidence type="ECO:0000256" key="1">
    <source>
        <dbReference type="ARBA" id="ARBA00006484"/>
    </source>
</evidence>
<proteinExistence type="inferred from homology"/>
<dbReference type="Pfam" id="PF00106">
    <property type="entry name" value="adh_short"/>
    <property type="match status" value="1"/>
</dbReference>
<dbReference type="EMBL" id="FTMF01000007">
    <property type="protein sequence ID" value="SIQ70985.1"/>
    <property type="molecule type" value="Genomic_DNA"/>
</dbReference>
<keyword evidence="2" id="KW-0521">NADP</keyword>
<evidence type="ECO:0000256" key="4">
    <source>
        <dbReference type="SAM" id="Phobius"/>
    </source>
</evidence>
<reference evidence="5 7" key="1">
    <citation type="submission" date="2017-01" db="EMBL/GenBank/DDBJ databases">
        <authorList>
            <person name="Varghese N."/>
            <person name="Submissions S."/>
        </authorList>
    </citation>
    <scope>NUCLEOTIDE SEQUENCE [LARGE SCALE GENOMIC DNA]</scope>
    <source>
        <strain evidence="5 7">ATCC 27950</strain>
    </source>
</reference>
<dbReference type="Gene3D" id="3.40.50.720">
    <property type="entry name" value="NAD(P)-binding Rossmann-like Domain"/>
    <property type="match status" value="1"/>
</dbReference>
<dbReference type="PANTHER" id="PTHR43391">
    <property type="entry name" value="RETINOL DEHYDROGENASE-RELATED"/>
    <property type="match status" value="1"/>
</dbReference>
<accession>A0A381JTE8</accession>